<proteinExistence type="predicted"/>
<dbReference type="Proteomes" id="UP000637788">
    <property type="component" value="Unassembled WGS sequence"/>
</dbReference>
<gene>
    <name evidence="2" type="ORF">GCM10010094_10240</name>
</gene>
<evidence type="ECO:0000313" key="2">
    <source>
        <dbReference type="EMBL" id="GGK51903.1"/>
    </source>
</evidence>
<dbReference type="AlphaFoldDB" id="A0A917QHT1"/>
<evidence type="ECO:0000313" key="3">
    <source>
        <dbReference type="Proteomes" id="UP000637788"/>
    </source>
</evidence>
<organism evidence="2 3">
    <name type="scientific">Streptomyces flaveus</name>
    <dbReference type="NCBI Taxonomy" id="66370"/>
    <lineage>
        <taxon>Bacteria</taxon>
        <taxon>Bacillati</taxon>
        <taxon>Actinomycetota</taxon>
        <taxon>Actinomycetes</taxon>
        <taxon>Kitasatosporales</taxon>
        <taxon>Streptomycetaceae</taxon>
        <taxon>Streptomyces</taxon>
        <taxon>Streptomyces aurantiacus group</taxon>
    </lineage>
</organism>
<feature type="region of interest" description="Disordered" evidence="1">
    <location>
        <begin position="68"/>
        <end position="96"/>
    </location>
</feature>
<name>A0A917QHT1_9ACTN</name>
<dbReference type="EMBL" id="BMPQ01000002">
    <property type="protein sequence ID" value="GGK51903.1"/>
    <property type="molecule type" value="Genomic_DNA"/>
</dbReference>
<dbReference type="RefSeq" id="WP_189320672.1">
    <property type="nucleotide sequence ID" value="NZ_BMPQ01000002.1"/>
</dbReference>
<protein>
    <submittedName>
        <fullName evidence="2">Uncharacterized protein</fullName>
    </submittedName>
</protein>
<reference evidence="2" key="1">
    <citation type="journal article" date="2014" name="Int. J. Syst. Evol. Microbiol.">
        <title>Complete genome sequence of Corynebacterium casei LMG S-19264T (=DSM 44701T), isolated from a smear-ripened cheese.</title>
        <authorList>
            <consortium name="US DOE Joint Genome Institute (JGI-PGF)"/>
            <person name="Walter F."/>
            <person name="Albersmeier A."/>
            <person name="Kalinowski J."/>
            <person name="Ruckert C."/>
        </authorList>
    </citation>
    <scope>NUCLEOTIDE SEQUENCE</scope>
    <source>
        <strain evidence="2">JCM 3035</strain>
    </source>
</reference>
<comment type="caution">
    <text evidence="2">The sequence shown here is derived from an EMBL/GenBank/DDBJ whole genome shotgun (WGS) entry which is preliminary data.</text>
</comment>
<keyword evidence="3" id="KW-1185">Reference proteome</keyword>
<accession>A0A917QHT1</accession>
<evidence type="ECO:0000256" key="1">
    <source>
        <dbReference type="SAM" id="MobiDB-lite"/>
    </source>
</evidence>
<sequence length="96" mass="9784">MTDAPFGFPRGLSAGERGACTGVLMATYPGTPLTVAELPEDIGPLDLFGTADAEFGTDRIGAYGLLPPSDPDLCDADSEPATAPPATPVPWGSNHP</sequence>
<reference evidence="2" key="2">
    <citation type="submission" date="2020-09" db="EMBL/GenBank/DDBJ databases">
        <authorList>
            <person name="Sun Q."/>
            <person name="Ohkuma M."/>
        </authorList>
    </citation>
    <scope>NUCLEOTIDE SEQUENCE</scope>
    <source>
        <strain evidence="2">JCM 3035</strain>
    </source>
</reference>